<dbReference type="Pfam" id="PF03756">
    <property type="entry name" value="AfsA"/>
    <property type="match status" value="2"/>
</dbReference>
<feature type="domain" description="A-factor biosynthesis hotdog" evidence="1">
    <location>
        <begin position="21"/>
        <end position="155"/>
    </location>
</feature>
<name>A0ABW1MVL9_9ACTN</name>
<dbReference type="Proteomes" id="UP001596139">
    <property type="component" value="Unassembled WGS sequence"/>
</dbReference>
<organism evidence="2 3">
    <name type="scientific">Streptomyces ochraceiscleroticus</name>
    <dbReference type="NCBI Taxonomy" id="47761"/>
    <lineage>
        <taxon>Bacteria</taxon>
        <taxon>Bacillati</taxon>
        <taxon>Actinomycetota</taxon>
        <taxon>Actinomycetes</taxon>
        <taxon>Kitasatosporales</taxon>
        <taxon>Streptomycetaceae</taxon>
        <taxon>Streptomyces</taxon>
    </lineage>
</organism>
<keyword evidence="3" id="KW-1185">Reference proteome</keyword>
<protein>
    <submittedName>
        <fullName evidence="2">ScbA/BarX family gamma-butyrolactone biosynthesis protein</fullName>
    </submittedName>
</protein>
<evidence type="ECO:0000259" key="1">
    <source>
        <dbReference type="Pfam" id="PF03756"/>
    </source>
</evidence>
<evidence type="ECO:0000313" key="2">
    <source>
        <dbReference type="EMBL" id="MFC6067899.1"/>
    </source>
</evidence>
<accession>A0ABW1MVL9</accession>
<comment type="caution">
    <text evidence="2">The sequence shown here is derived from an EMBL/GenBank/DDBJ whole genome shotgun (WGS) entry which is preliminary data.</text>
</comment>
<reference evidence="3" key="1">
    <citation type="journal article" date="2019" name="Int. J. Syst. Evol. Microbiol.">
        <title>The Global Catalogue of Microorganisms (GCM) 10K type strain sequencing project: providing services to taxonomists for standard genome sequencing and annotation.</title>
        <authorList>
            <consortium name="The Broad Institute Genomics Platform"/>
            <consortium name="The Broad Institute Genome Sequencing Center for Infectious Disease"/>
            <person name="Wu L."/>
            <person name="Ma J."/>
        </authorList>
    </citation>
    <scope>NUCLEOTIDE SEQUENCE [LARGE SCALE GENOMIC DNA]</scope>
    <source>
        <strain evidence="3">CGMCC 1.15180</strain>
    </source>
</reference>
<dbReference type="InterPro" id="IPR047757">
    <property type="entry name" value="AfsA-like"/>
</dbReference>
<feature type="domain" description="A-factor biosynthesis hotdog" evidence="1">
    <location>
        <begin position="191"/>
        <end position="302"/>
    </location>
</feature>
<dbReference type="NCBIfam" id="NF041195">
    <property type="entry name" value="ScbA_BarX_GamBu"/>
    <property type="match status" value="1"/>
</dbReference>
<gene>
    <name evidence="2" type="ORF">ACFP4F_35870</name>
</gene>
<proteinExistence type="predicted"/>
<dbReference type="EMBL" id="JBHSPX010000015">
    <property type="protein sequence ID" value="MFC6067899.1"/>
    <property type="molecule type" value="Genomic_DNA"/>
</dbReference>
<dbReference type="InterPro" id="IPR005509">
    <property type="entry name" value="AfsA_hotdog_dom"/>
</dbReference>
<evidence type="ECO:0000313" key="3">
    <source>
        <dbReference type="Proteomes" id="UP001596139"/>
    </source>
</evidence>
<sequence length="330" mass="36118">MPRFATVPDATARYEVIPQQFVHKLDPDEVLLTGWRKTGPDTYEVTARRPHTHSFYLSGNGGYDPLLFAETVRQLLPLLSHAAYGVPLGHQLIWDDFTYSLDAGALAAVVPGIPVRLVARCTAVTRRSSRASAIVLHAEAYQGSRRLGEARTRFTVHSPAVYQRLRGAYGDAQRAMANAVLPGLPLPARRVGRVSPYDVVLSPDAATGRWQLCVDTGHPVLFDHPVDHVPGMLLLEAARQATQAMADPLPVVPVTMHTEFHRYIELDAPCWVEVEALPADPSGRCRLRVSMRQHETVCFVADVSVERAPGSFPLPVLASREAHAAAPALV</sequence>
<dbReference type="RefSeq" id="WP_051861347.1">
    <property type="nucleotide sequence ID" value="NZ_JBHSPX010000015.1"/>
</dbReference>